<dbReference type="EMBL" id="CM042048">
    <property type="protein sequence ID" value="KAI3756907.1"/>
    <property type="molecule type" value="Genomic_DNA"/>
</dbReference>
<sequence>MGIIKSSFSFMLGAVCGVYIAQNYNVPNIHKLADYAVLMAKQMEERYRKHKKPDDDFYGGSTLHPRSIEFYTWRILRLLTCLALEFLFILGSEIFTSAINNLMYS</sequence>
<name>A0ACB9EDM4_ARCLA</name>
<proteinExistence type="predicted"/>
<accession>A0ACB9EDM4</accession>
<keyword evidence="2" id="KW-1185">Reference proteome</keyword>
<reference evidence="2" key="1">
    <citation type="journal article" date="2022" name="Mol. Ecol. Resour.">
        <title>The genomes of chicory, endive, great burdock and yacon provide insights into Asteraceae palaeo-polyploidization history and plant inulin production.</title>
        <authorList>
            <person name="Fan W."/>
            <person name="Wang S."/>
            <person name="Wang H."/>
            <person name="Wang A."/>
            <person name="Jiang F."/>
            <person name="Liu H."/>
            <person name="Zhao H."/>
            <person name="Xu D."/>
            <person name="Zhang Y."/>
        </authorList>
    </citation>
    <scope>NUCLEOTIDE SEQUENCE [LARGE SCALE GENOMIC DNA]</scope>
    <source>
        <strain evidence="2">cv. Niubang</strain>
    </source>
</reference>
<dbReference type="Proteomes" id="UP001055879">
    <property type="component" value="Linkage Group LG02"/>
</dbReference>
<comment type="caution">
    <text evidence="1">The sequence shown here is derived from an EMBL/GenBank/DDBJ whole genome shotgun (WGS) entry which is preliminary data.</text>
</comment>
<evidence type="ECO:0000313" key="2">
    <source>
        <dbReference type="Proteomes" id="UP001055879"/>
    </source>
</evidence>
<evidence type="ECO:0000313" key="1">
    <source>
        <dbReference type="EMBL" id="KAI3756907.1"/>
    </source>
</evidence>
<reference evidence="1 2" key="2">
    <citation type="journal article" date="2022" name="Mol. Ecol. Resour.">
        <title>The genomes of chicory, endive, great burdock and yacon provide insights into Asteraceae paleo-polyploidization history and plant inulin production.</title>
        <authorList>
            <person name="Fan W."/>
            <person name="Wang S."/>
            <person name="Wang H."/>
            <person name="Wang A."/>
            <person name="Jiang F."/>
            <person name="Liu H."/>
            <person name="Zhao H."/>
            <person name="Xu D."/>
            <person name="Zhang Y."/>
        </authorList>
    </citation>
    <scope>NUCLEOTIDE SEQUENCE [LARGE SCALE GENOMIC DNA]</scope>
    <source>
        <strain evidence="2">cv. Niubang</strain>
    </source>
</reference>
<organism evidence="1 2">
    <name type="scientific">Arctium lappa</name>
    <name type="common">Greater burdock</name>
    <name type="synonym">Lappa major</name>
    <dbReference type="NCBI Taxonomy" id="4217"/>
    <lineage>
        <taxon>Eukaryota</taxon>
        <taxon>Viridiplantae</taxon>
        <taxon>Streptophyta</taxon>
        <taxon>Embryophyta</taxon>
        <taxon>Tracheophyta</taxon>
        <taxon>Spermatophyta</taxon>
        <taxon>Magnoliopsida</taxon>
        <taxon>eudicotyledons</taxon>
        <taxon>Gunneridae</taxon>
        <taxon>Pentapetalae</taxon>
        <taxon>asterids</taxon>
        <taxon>campanulids</taxon>
        <taxon>Asterales</taxon>
        <taxon>Asteraceae</taxon>
        <taxon>Carduoideae</taxon>
        <taxon>Cardueae</taxon>
        <taxon>Arctiinae</taxon>
        <taxon>Arctium</taxon>
    </lineage>
</organism>
<protein>
    <submittedName>
        <fullName evidence="1">Uncharacterized protein</fullName>
    </submittedName>
</protein>
<gene>
    <name evidence="1" type="ORF">L6452_04439</name>
</gene>